<comment type="caution">
    <text evidence="1">The sequence shown here is derived from an EMBL/GenBank/DDBJ whole genome shotgun (WGS) entry which is preliminary data.</text>
</comment>
<evidence type="ECO:0000313" key="1">
    <source>
        <dbReference type="EMBL" id="KAJ0974324.1"/>
    </source>
</evidence>
<gene>
    <name evidence="1" type="ORF">J5N97_016289</name>
</gene>
<organism evidence="1 2">
    <name type="scientific">Dioscorea zingiberensis</name>
    <dbReference type="NCBI Taxonomy" id="325984"/>
    <lineage>
        <taxon>Eukaryota</taxon>
        <taxon>Viridiplantae</taxon>
        <taxon>Streptophyta</taxon>
        <taxon>Embryophyta</taxon>
        <taxon>Tracheophyta</taxon>
        <taxon>Spermatophyta</taxon>
        <taxon>Magnoliopsida</taxon>
        <taxon>Liliopsida</taxon>
        <taxon>Dioscoreales</taxon>
        <taxon>Dioscoreaceae</taxon>
        <taxon>Dioscorea</taxon>
    </lineage>
</organism>
<evidence type="ECO:0000313" key="2">
    <source>
        <dbReference type="Proteomes" id="UP001085076"/>
    </source>
</evidence>
<name>A0A9D5CK34_9LILI</name>
<dbReference type="EMBL" id="JAGGNH010000004">
    <property type="protein sequence ID" value="KAJ0974324.1"/>
    <property type="molecule type" value="Genomic_DNA"/>
</dbReference>
<accession>A0A9D5CK34</accession>
<protein>
    <submittedName>
        <fullName evidence="1">Uncharacterized protein</fullName>
    </submittedName>
</protein>
<dbReference type="AlphaFoldDB" id="A0A9D5CK34"/>
<reference evidence="1" key="1">
    <citation type="submission" date="2021-03" db="EMBL/GenBank/DDBJ databases">
        <authorList>
            <person name="Li Z."/>
            <person name="Yang C."/>
        </authorList>
    </citation>
    <scope>NUCLEOTIDE SEQUENCE</scope>
    <source>
        <strain evidence="1">Dzin_1.0</strain>
        <tissue evidence="1">Leaf</tissue>
    </source>
</reference>
<keyword evidence="2" id="KW-1185">Reference proteome</keyword>
<reference evidence="1" key="2">
    <citation type="journal article" date="2022" name="Hortic Res">
        <title>The genome of Dioscorea zingiberensis sheds light on the biosynthesis, origin and evolution of the medicinally important diosgenin saponins.</title>
        <authorList>
            <person name="Li Y."/>
            <person name="Tan C."/>
            <person name="Li Z."/>
            <person name="Guo J."/>
            <person name="Li S."/>
            <person name="Chen X."/>
            <person name="Wang C."/>
            <person name="Dai X."/>
            <person name="Yang H."/>
            <person name="Song W."/>
            <person name="Hou L."/>
            <person name="Xu J."/>
            <person name="Tong Z."/>
            <person name="Xu A."/>
            <person name="Yuan X."/>
            <person name="Wang W."/>
            <person name="Yang Q."/>
            <person name="Chen L."/>
            <person name="Sun Z."/>
            <person name="Wang K."/>
            <person name="Pan B."/>
            <person name="Chen J."/>
            <person name="Bao Y."/>
            <person name="Liu F."/>
            <person name="Qi X."/>
            <person name="Gang D.R."/>
            <person name="Wen J."/>
            <person name="Li J."/>
        </authorList>
    </citation>
    <scope>NUCLEOTIDE SEQUENCE</scope>
    <source>
        <strain evidence="1">Dzin_1.0</strain>
    </source>
</reference>
<dbReference type="Proteomes" id="UP001085076">
    <property type="component" value="Miscellaneous, Linkage group lg04"/>
</dbReference>
<proteinExistence type="predicted"/>
<sequence length="170" mass="19493">MISLSLAVTSMEYLATLARDPNVRIRIYQVYEALEGINSSFKSSAEHLYSSSTLKKLDNRPSTYLIPYQEVQELLDDPMSRLSDTAENLDQLWQTLEAHDHLKLALKMVAGDVRVTHLSLVPWRIWRLRSQIQSCILSGVAGRWWTTFLPATTSPNKLLPLIRLKRNKIL</sequence>